<dbReference type="OrthoDB" id="143110at2"/>
<proteinExistence type="predicted"/>
<dbReference type="KEGG" id="cprt:FIC82_008625"/>
<dbReference type="AlphaFoldDB" id="A0A6M5UE25"/>
<protein>
    <submittedName>
        <fullName evidence="2">GNAT family N-acetyltransferase</fullName>
    </submittedName>
</protein>
<evidence type="ECO:0000313" key="2">
    <source>
        <dbReference type="EMBL" id="QJW36254.1"/>
    </source>
</evidence>
<dbReference type="InterPro" id="IPR000182">
    <property type="entry name" value="GNAT_dom"/>
</dbReference>
<dbReference type="SUPFAM" id="SSF55729">
    <property type="entry name" value="Acyl-CoA N-acyltransferases (Nat)"/>
    <property type="match status" value="1"/>
</dbReference>
<evidence type="ECO:0000259" key="1">
    <source>
        <dbReference type="PROSITE" id="PS51186"/>
    </source>
</evidence>
<dbReference type="Proteomes" id="UP000451354">
    <property type="component" value="Chromosome"/>
</dbReference>
<sequence>MPDDRSPVPATVRVRSATADDAPALAGLAALTFPLACPPGTSPEAIAEHVASQLSPERFRAWAASAAHALLLVEPVREGVADAVGDVDGSGDGGALGAAGPLGYALLVRGEPDDPDVAAAVGPGEAVELSKIYVHPAAQGTGVAGVLMTAAAEAAARLGPGLPVWLGTNGLNARAQAFYRKHRFAVVGGRTYVVGGETHSDVVMALARS</sequence>
<dbReference type="Gene3D" id="3.40.630.30">
    <property type="match status" value="1"/>
</dbReference>
<organism evidence="2 3">
    <name type="scientific">Cellulosimicrobium protaetiae</name>
    <dbReference type="NCBI Taxonomy" id="2587808"/>
    <lineage>
        <taxon>Bacteria</taxon>
        <taxon>Bacillati</taxon>
        <taxon>Actinomycetota</taxon>
        <taxon>Actinomycetes</taxon>
        <taxon>Micrococcales</taxon>
        <taxon>Promicromonosporaceae</taxon>
        <taxon>Cellulosimicrobium</taxon>
    </lineage>
</organism>
<name>A0A6M5UE25_9MICO</name>
<accession>A0A6M5UE25</accession>
<dbReference type="EMBL" id="CP052757">
    <property type="protein sequence ID" value="QJW36254.1"/>
    <property type="molecule type" value="Genomic_DNA"/>
</dbReference>
<dbReference type="Pfam" id="PF00583">
    <property type="entry name" value="Acetyltransf_1"/>
    <property type="match status" value="1"/>
</dbReference>
<gene>
    <name evidence="2" type="ORF">FIC82_008625</name>
</gene>
<feature type="domain" description="N-acetyltransferase" evidence="1">
    <location>
        <begin position="12"/>
        <end position="209"/>
    </location>
</feature>
<dbReference type="PROSITE" id="PS51186">
    <property type="entry name" value="GNAT"/>
    <property type="match status" value="1"/>
</dbReference>
<dbReference type="RefSeq" id="WP_154798282.1">
    <property type="nucleotide sequence ID" value="NZ_CP052757.1"/>
</dbReference>
<keyword evidence="2" id="KW-0808">Transferase</keyword>
<dbReference type="InterPro" id="IPR016181">
    <property type="entry name" value="Acyl_CoA_acyltransferase"/>
</dbReference>
<reference evidence="3" key="1">
    <citation type="journal article" date="2022" name="Int. J. Syst. Evol. Microbiol.">
        <title>Cellulosimicrobium protaetiae sp. nov., isolated from the gut of the larva of Protaetia brevitarsis seulensis.</title>
        <authorList>
            <person name="Le Han H."/>
            <person name="Nguyen T.T.H."/>
            <person name="Li Z."/>
            <person name="Shin N.R."/>
            <person name="Kim S.G."/>
        </authorList>
    </citation>
    <scope>NUCLEOTIDE SEQUENCE [LARGE SCALE GENOMIC DNA]</scope>
    <source>
        <strain evidence="3">BI34</strain>
    </source>
</reference>
<dbReference type="GO" id="GO:0016747">
    <property type="term" value="F:acyltransferase activity, transferring groups other than amino-acyl groups"/>
    <property type="evidence" value="ECO:0007669"/>
    <property type="project" value="InterPro"/>
</dbReference>
<keyword evidence="3" id="KW-1185">Reference proteome</keyword>
<evidence type="ECO:0000313" key="3">
    <source>
        <dbReference type="Proteomes" id="UP000451354"/>
    </source>
</evidence>